<sequence length="131" mass="14661">MILDDRDVVSNRGNNLIGGFRSKIRINLADIAVFGIFTSAVCRFQSSNSNRGKQPVNFTAGSKYISIQKALVGRGHDLRHYMITRWVSQFEMLQSLKKAFSELNNLPQNSQNRSSLCLLETSFVGPSHLSP</sequence>
<gene>
    <name evidence="2" type="primary">20206372</name>
    <name evidence="1" type="ORF">HELRODRAFT_177677</name>
</gene>
<dbReference type="EMBL" id="KB097269">
    <property type="protein sequence ID" value="ESN98004.1"/>
    <property type="molecule type" value="Genomic_DNA"/>
</dbReference>
<reference evidence="3" key="1">
    <citation type="submission" date="2012-12" db="EMBL/GenBank/DDBJ databases">
        <authorList>
            <person name="Hellsten U."/>
            <person name="Grimwood J."/>
            <person name="Chapman J.A."/>
            <person name="Shapiro H."/>
            <person name="Aerts A."/>
            <person name="Otillar R.P."/>
            <person name="Terry A.Y."/>
            <person name="Boore J.L."/>
            <person name="Simakov O."/>
            <person name="Marletaz F."/>
            <person name="Cho S.-J."/>
            <person name="Edsinger-Gonzales E."/>
            <person name="Havlak P."/>
            <person name="Kuo D.-H."/>
            <person name="Larsson T."/>
            <person name="Lv J."/>
            <person name="Arendt D."/>
            <person name="Savage R."/>
            <person name="Osoegawa K."/>
            <person name="de Jong P."/>
            <person name="Lindberg D.R."/>
            <person name="Seaver E.C."/>
            <person name="Weisblat D.A."/>
            <person name="Putnam N.H."/>
            <person name="Grigoriev I.V."/>
            <person name="Rokhsar D.S."/>
        </authorList>
    </citation>
    <scope>NUCLEOTIDE SEQUENCE</scope>
</reference>
<dbReference type="EnsemblMetazoa" id="HelroT177677">
    <property type="protein sequence ID" value="HelroP177677"/>
    <property type="gene ID" value="HelroG177677"/>
</dbReference>
<dbReference type="Proteomes" id="UP000015101">
    <property type="component" value="Unassembled WGS sequence"/>
</dbReference>
<dbReference type="KEGG" id="hro:HELRODRAFT_177677"/>
<keyword evidence="3" id="KW-1185">Reference proteome</keyword>
<dbReference type="RefSeq" id="XP_009024069.1">
    <property type="nucleotide sequence ID" value="XM_009025821.1"/>
</dbReference>
<reference evidence="1 3" key="2">
    <citation type="journal article" date="2013" name="Nature">
        <title>Insights into bilaterian evolution from three spiralian genomes.</title>
        <authorList>
            <person name="Simakov O."/>
            <person name="Marletaz F."/>
            <person name="Cho S.J."/>
            <person name="Edsinger-Gonzales E."/>
            <person name="Havlak P."/>
            <person name="Hellsten U."/>
            <person name="Kuo D.H."/>
            <person name="Larsson T."/>
            <person name="Lv J."/>
            <person name="Arendt D."/>
            <person name="Savage R."/>
            <person name="Osoegawa K."/>
            <person name="de Jong P."/>
            <person name="Grimwood J."/>
            <person name="Chapman J.A."/>
            <person name="Shapiro H."/>
            <person name="Aerts A."/>
            <person name="Otillar R.P."/>
            <person name="Terry A.Y."/>
            <person name="Boore J.L."/>
            <person name="Grigoriev I.V."/>
            <person name="Lindberg D.R."/>
            <person name="Seaver E.C."/>
            <person name="Weisblat D.A."/>
            <person name="Putnam N.H."/>
            <person name="Rokhsar D.S."/>
        </authorList>
    </citation>
    <scope>NUCLEOTIDE SEQUENCE</scope>
</reference>
<evidence type="ECO:0000313" key="2">
    <source>
        <dbReference type="EnsemblMetazoa" id="HelroP177677"/>
    </source>
</evidence>
<evidence type="ECO:0000313" key="3">
    <source>
        <dbReference type="Proteomes" id="UP000015101"/>
    </source>
</evidence>
<dbReference type="AlphaFoldDB" id="T1FC23"/>
<dbReference type="EMBL" id="AMQM01006124">
    <property type="status" value="NOT_ANNOTATED_CDS"/>
    <property type="molecule type" value="Genomic_DNA"/>
</dbReference>
<evidence type="ECO:0000313" key="1">
    <source>
        <dbReference type="EMBL" id="ESN98004.1"/>
    </source>
</evidence>
<name>T1FC23_HELRO</name>
<dbReference type="HOGENOM" id="CLU_1929851_0_0_1"/>
<dbReference type="OrthoDB" id="1607513at2759"/>
<dbReference type="GeneID" id="20206372"/>
<protein>
    <submittedName>
        <fullName evidence="1 2">Uncharacterized protein</fullName>
    </submittedName>
</protein>
<dbReference type="CTD" id="20206372"/>
<proteinExistence type="predicted"/>
<reference evidence="2" key="3">
    <citation type="submission" date="2015-06" db="UniProtKB">
        <authorList>
            <consortium name="EnsemblMetazoa"/>
        </authorList>
    </citation>
    <scope>IDENTIFICATION</scope>
</reference>
<dbReference type="InParanoid" id="T1FC23"/>
<organism evidence="2 3">
    <name type="scientific">Helobdella robusta</name>
    <name type="common">Californian leech</name>
    <dbReference type="NCBI Taxonomy" id="6412"/>
    <lineage>
        <taxon>Eukaryota</taxon>
        <taxon>Metazoa</taxon>
        <taxon>Spiralia</taxon>
        <taxon>Lophotrochozoa</taxon>
        <taxon>Annelida</taxon>
        <taxon>Clitellata</taxon>
        <taxon>Hirudinea</taxon>
        <taxon>Rhynchobdellida</taxon>
        <taxon>Glossiphoniidae</taxon>
        <taxon>Helobdella</taxon>
    </lineage>
</organism>
<accession>T1FC23</accession>